<sequence>MDYLDAARRAPWVVVYLAAGVGVLANLLGETYSNAVAVCEMYPQFSFHETLLEELTMHHTRLPLVRVHVSTLHLLGAYVAVYAAKYCGLLDRGWPLLLDVLSEPDVPELLSEDEARAEDEDEDGGLDDVPPVDDDACNEALAKLVQEKLVLQKHVMRVNGRELNGHNAEGSKVSLPREQEPIGDRNQVLLPAADAKYAAKRVGKDVDTETAMNQPQEVATGIRTRL</sequence>
<dbReference type="Proteomes" id="UP000237271">
    <property type="component" value="Unassembled WGS sequence"/>
</dbReference>
<keyword evidence="1" id="KW-1133">Transmembrane helix</keyword>
<dbReference type="OrthoDB" id="156912at2759"/>
<comment type="caution">
    <text evidence="2">The sequence shown here is derived from an EMBL/GenBank/DDBJ whole genome shotgun (WGS) entry which is preliminary data.</text>
</comment>
<accession>A0A2P4Y6D1</accession>
<gene>
    <name evidence="2" type="ORF">PHPALM_9814</name>
</gene>
<evidence type="ECO:0000256" key="1">
    <source>
        <dbReference type="SAM" id="Phobius"/>
    </source>
</evidence>
<keyword evidence="1" id="KW-0812">Transmembrane</keyword>
<organism evidence="2 3">
    <name type="scientific">Phytophthora palmivora</name>
    <dbReference type="NCBI Taxonomy" id="4796"/>
    <lineage>
        <taxon>Eukaryota</taxon>
        <taxon>Sar</taxon>
        <taxon>Stramenopiles</taxon>
        <taxon>Oomycota</taxon>
        <taxon>Peronosporomycetes</taxon>
        <taxon>Peronosporales</taxon>
        <taxon>Peronosporaceae</taxon>
        <taxon>Phytophthora</taxon>
    </lineage>
</organism>
<evidence type="ECO:0000313" key="3">
    <source>
        <dbReference type="Proteomes" id="UP000237271"/>
    </source>
</evidence>
<dbReference type="AlphaFoldDB" id="A0A2P4Y6D1"/>
<name>A0A2P4Y6D1_9STRA</name>
<dbReference type="EMBL" id="NCKW01005173">
    <property type="protein sequence ID" value="POM73347.1"/>
    <property type="molecule type" value="Genomic_DNA"/>
</dbReference>
<keyword evidence="1" id="KW-0472">Membrane</keyword>
<protein>
    <submittedName>
        <fullName evidence="2">Uncharacterized protein</fullName>
    </submittedName>
</protein>
<proteinExistence type="predicted"/>
<reference evidence="2 3" key="1">
    <citation type="journal article" date="2017" name="Genome Biol. Evol.">
        <title>Phytophthora megakarya and P. palmivora, closely related causal agents of cacao black pod rot, underwent increases in genome sizes and gene numbers by different mechanisms.</title>
        <authorList>
            <person name="Ali S.S."/>
            <person name="Shao J."/>
            <person name="Lary D.J."/>
            <person name="Kronmiller B."/>
            <person name="Shen D."/>
            <person name="Strem M.D."/>
            <person name="Amoako-Attah I."/>
            <person name="Akrofi A.Y."/>
            <person name="Begoude B.A."/>
            <person name="Ten Hoopen G.M."/>
            <person name="Coulibaly K."/>
            <person name="Kebe B.I."/>
            <person name="Melnick R.L."/>
            <person name="Guiltinan M.J."/>
            <person name="Tyler B.M."/>
            <person name="Meinhardt L.W."/>
            <person name="Bailey B.A."/>
        </authorList>
    </citation>
    <scope>NUCLEOTIDE SEQUENCE [LARGE SCALE GENOMIC DNA]</scope>
    <source>
        <strain evidence="3">sbr112.9</strain>
    </source>
</reference>
<feature type="transmembrane region" description="Helical" evidence="1">
    <location>
        <begin position="12"/>
        <end position="29"/>
    </location>
</feature>
<evidence type="ECO:0000313" key="2">
    <source>
        <dbReference type="EMBL" id="POM73347.1"/>
    </source>
</evidence>
<keyword evidence="3" id="KW-1185">Reference proteome</keyword>